<keyword evidence="4" id="KW-0406">Ion transport</keyword>
<dbReference type="AlphaFoldDB" id="A0A0K8TQR2"/>
<dbReference type="PANTHER" id="PTHR12483">
    <property type="entry name" value="SOLUTE CARRIER FAMILY 31 COPPER TRANSPORTERS"/>
    <property type="match status" value="1"/>
</dbReference>
<dbReference type="Pfam" id="PF04145">
    <property type="entry name" value="Ctr"/>
    <property type="match status" value="1"/>
</dbReference>
<protein>
    <recommendedName>
        <fullName evidence="4">Copper transport protein</fullName>
    </recommendedName>
</protein>
<proteinExistence type="evidence at transcript level"/>
<dbReference type="EMBL" id="GDAI01000909">
    <property type="protein sequence ID" value="JAI16694.1"/>
    <property type="molecule type" value="mRNA"/>
</dbReference>
<evidence type="ECO:0000256" key="2">
    <source>
        <dbReference type="ARBA" id="ARBA00022989"/>
    </source>
</evidence>
<keyword evidence="1 4" id="KW-0812">Transmembrane</keyword>
<dbReference type="InterPro" id="IPR007274">
    <property type="entry name" value="Cop_transporter"/>
</dbReference>
<feature type="transmembrane region" description="Helical" evidence="4">
    <location>
        <begin position="155"/>
        <end position="174"/>
    </location>
</feature>
<evidence type="ECO:0000256" key="1">
    <source>
        <dbReference type="ARBA" id="ARBA00022692"/>
    </source>
</evidence>
<sequence length="214" mass="23790">MEHHDHHHSGHDMIHDMHDMHDDHGGHEGGGMDGGHGGHEGHGDASCPMIMTFHWRLCETILWESWKAIDESEFFGSMFGVFMMALAYEAIKVLREVLYMRASSAERDAAIRVAAKAAASNHNGLRSSGTHAANGQCCTPPRVERSVARRILDKYHIIQTFLHFVQVIVSYLLMLIVMTFNGYLCVAVALGAAVGYFAFGWVKQKSIEVGDHCN</sequence>
<evidence type="ECO:0000256" key="3">
    <source>
        <dbReference type="ARBA" id="ARBA00023136"/>
    </source>
</evidence>
<dbReference type="GO" id="GO:0016020">
    <property type="term" value="C:membrane"/>
    <property type="evidence" value="ECO:0007669"/>
    <property type="project" value="UniProtKB-SubCell"/>
</dbReference>
<name>A0A0K8TQR2_TABBR</name>
<dbReference type="GO" id="GO:0005375">
    <property type="term" value="F:copper ion transmembrane transporter activity"/>
    <property type="evidence" value="ECO:0007669"/>
    <property type="project" value="UniProtKB-UniRule"/>
</dbReference>
<keyword evidence="3 4" id="KW-0472">Membrane</keyword>
<evidence type="ECO:0000256" key="5">
    <source>
        <dbReference type="SAM" id="MobiDB-lite"/>
    </source>
</evidence>
<feature type="transmembrane region" description="Helical" evidence="4">
    <location>
        <begin position="74"/>
        <end position="91"/>
    </location>
</feature>
<keyword evidence="4" id="KW-0187">Copper transport</keyword>
<comment type="subcellular location">
    <subcellularLocation>
        <location evidence="4">Membrane</location>
        <topology evidence="4">Multi-pass membrane protein</topology>
    </subcellularLocation>
</comment>
<evidence type="ECO:0000313" key="6">
    <source>
        <dbReference type="EMBL" id="JAI16694.1"/>
    </source>
</evidence>
<evidence type="ECO:0000256" key="4">
    <source>
        <dbReference type="RuleBase" id="RU367022"/>
    </source>
</evidence>
<organism evidence="6">
    <name type="scientific">Tabanus bromius</name>
    <name type="common">Band-eyed brown horse fly</name>
    <dbReference type="NCBI Taxonomy" id="304241"/>
    <lineage>
        <taxon>Eukaryota</taxon>
        <taxon>Metazoa</taxon>
        <taxon>Ecdysozoa</taxon>
        <taxon>Arthropoda</taxon>
        <taxon>Hexapoda</taxon>
        <taxon>Insecta</taxon>
        <taxon>Pterygota</taxon>
        <taxon>Neoptera</taxon>
        <taxon>Endopterygota</taxon>
        <taxon>Diptera</taxon>
        <taxon>Brachycera</taxon>
        <taxon>Tabanomorpha</taxon>
        <taxon>Tabanoidea</taxon>
        <taxon>Tabanidae</taxon>
        <taxon>Tabanus</taxon>
    </lineage>
</organism>
<feature type="compositionally biased region" description="Basic and acidic residues" evidence="5">
    <location>
        <begin position="1"/>
        <end position="27"/>
    </location>
</feature>
<keyword evidence="4" id="KW-0186">Copper</keyword>
<keyword evidence="4" id="KW-0813">Transport</keyword>
<reference evidence="6" key="1">
    <citation type="journal article" date="2015" name="Insect Biochem. Mol. Biol.">
        <title>An insight into the sialome of the horse fly, Tabanus bromius.</title>
        <authorList>
            <person name="Ribeiro J.M."/>
            <person name="Kazimirova M."/>
            <person name="Takac P."/>
            <person name="Andersen J.F."/>
            <person name="Francischetti I.M."/>
        </authorList>
    </citation>
    <scope>NUCLEOTIDE SEQUENCE</scope>
</reference>
<accession>A0A0K8TQR2</accession>
<feature type="transmembrane region" description="Helical" evidence="4">
    <location>
        <begin position="180"/>
        <end position="199"/>
    </location>
</feature>
<keyword evidence="2 4" id="KW-1133">Transmembrane helix</keyword>
<dbReference type="PANTHER" id="PTHR12483:SF115">
    <property type="entry name" value="COPPER TRANSPORT PROTEIN"/>
    <property type="match status" value="1"/>
</dbReference>
<feature type="region of interest" description="Disordered" evidence="5">
    <location>
        <begin position="1"/>
        <end position="40"/>
    </location>
</feature>
<comment type="similarity">
    <text evidence="4">Belongs to the copper transporter (Ctr) (TC 1.A.56) family. SLC31A subfamily.</text>
</comment>